<dbReference type="InterPro" id="IPR032465">
    <property type="entry name" value="ACMSD"/>
</dbReference>
<dbReference type="InterPro" id="IPR032466">
    <property type="entry name" value="Metal_Hydrolase"/>
</dbReference>
<accession>A0ABW2JFZ8</accession>
<reference evidence="4" key="1">
    <citation type="journal article" date="2019" name="Int. J. Syst. Evol. Microbiol.">
        <title>The Global Catalogue of Microorganisms (GCM) 10K type strain sequencing project: providing services to taxonomists for standard genome sequencing and annotation.</title>
        <authorList>
            <consortium name="The Broad Institute Genomics Platform"/>
            <consortium name="The Broad Institute Genome Sequencing Center for Infectious Disease"/>
            <person name="Wu L."/>
            <person name="Ma J."/>
        </authorList>
    </citation>
    <scope>NUCLEOTIDE SEQUENCE [LARGE SCALE GENOMIC DNA]</scope>
    <source>
        <strain evidence="4">SYNS20</strain>
    </source>
</reference>
<feature type="domain" description="Amidohydrolase-related" evidence="2">
    <location>
        <begin position="69"/>
        <end position="271"/>
    </location>
</feature>
<dbReference type="InterPro" id="IPR006680">
    <property type="entry name" value="Amidohydro-rel"/>
</dbReference>
<dbReference type="PANTHER" id="PTHR21240:SF19">
    <property type="entry name" value="CATALYTIC_ HYDROLASE"/>
    <property type="match status" value="1"/>
</dbReference>
<protein>
    <submittedName>
        <fullName evidence="3">Amidohydrolase family protein</fullName>
    </submittedName>
</protein>
<dbReference type="SUPFAM" id="SSF51556">
    <property type="entry name" value="Metallo-dependent hydrolases"/>
    <property type="match status" value="1"/>
</dbReference>
<evidence type="ECO:0000259" key="2">
    <source>
        <dbReference type="Pfam" id="PF04909"/>
    </source>
</evidence>
<evidence type="ECO:0000313" key="4">
    <source>
        <dbReference type="Proteomes" id="UP001596523"/>
    </source>
</evidence>
<name>A0ABW2JFZ8_9ACTN</name>
<dbReference type="PANTHER" id="PTHR21240">
    <property type="entry name" value="2-AMINO-3-CARBOXYLMUCONATE-6-SEMIALDEHYDE DECARBOXYLASE"/>
    <property type="match status" value="1"/>
</dbReference>
<gene>
    <name evidence="3" type="ORF">ACFQVC_08210</name>
</gene>
<organism evidence="3 4">
    <name type="scientific">Streptomyces monticola</name>
    <dbReference type="NCBI Taxonomy" id="2666263"/>
    <lineage>
        <taxon>Bacteria</taxon>
        <taxon>Bacillati</taxon>
        <taxon>Actinomycetota</taxon>
        <taxon>Actinomycetes</taxon>
        <taxon>Kitasatosporales</taxon>
        <taxon>Streptomycetaceae</taxon>
        <taxon>Streptomyces</taxon>
    </lineage>
</organism>
<evidence type="ECO:0000256" key="1">
    <source>
        <dbReference type="ARBA" id="ARBA00023239"/>
    </source>
</evidence>
<dbReference type="RefSeq" id="WP_381828141.1">
    <property type="nucleotide sequence ID" value="NZ_JBHTCF010000002.1"/>
</dbReference>
<proteinExistence type="predicted"/>
<dbReference type="Proteomes" id="UP001596523">
    <property type="component" value="Unassembled WGS sequence"/>
</dbReference>
<keyword evidence="1" id="KW-0456">Lyase</keyword>
<sequence length="287" mass="31800">MTAVIDAWMQHPTLPFLRHDMFASLRRWTGAEEPSAEVPLEATIAAMDAGGVRHGLISAWYGPEGPLITNDEVAAFVARHPDRFTGVASVDLRQPVAAVRELRRAVQELGLRALRIVPWLWGLPPNDRRYYPLFAECVELGIPFCTQVGHTGPLRTSETGRPIPYLDDVALEFPELTVVAGHIGYPWHNEMIALATKYPNVYIDTSAYTARRYPAEVVEYLRRHGRRKVLFGTNYPMITAEQALADVKGLGLDEETSELFLAGNARRVFGLEGLEGLQGPEEASGPA</sequence>
<dbReference type="Gene3D" id="3.20.20.140">
    <property type="entry name" value="Metal-dependent hydrolases"/>
    <property type="match status" value="1"/>
</dbReference>
<comment type="caution">
    <text evidence="3">The sequence shown here is derived from an EMBL/GenBank/DDBJ whole genome shotgun (WGS) entry which is preliminary data.</text>
</comment>
<evidence type="ECO:0000313" key="3">
    <source>
        <dbReference type="EMBL" id="MFC7304192.1"/>
    </source>
</evidence>
<dbReference type="EMBL" id="JBHTCF010000002">
    <property type="protein sequence ID" value="MFC7304192.1"/>
    <property type="molecule type" value="Genomic_DNA"/>
</dbReference>
<keyword evidence="4" id="KW-1185">Reference proteome</keyword>
<dbReference type="Pfam" id="PF04909">
    <property type="entry name" value="Amidohydro_2"/>
    <property type="match status" value="1"/>
</dbReference>